<keyword evidence="6" id="KW-1015">Disulfide bond</keyword>
<proteinExistence type="inferred from homology"/>
<comment type="similarity">
    <text evidence="2">Belongs to the G-protein coupled receptor 2 family. Adhesion G-protein coupled receptor (ADGR) subfamily.</text>
</comment>
<evidence type="ECO:0000256" key="4">
    <source>
        <dbReference type="ARBA" id="ARBA00022989"/>
    </source>
</evidence>
<dbReference type="PROSITE" id="PS50221">
    <property type="entry name" value="GAIN_B"/>
    <property type="match status" value="1"/>
</dbReference>
<feature type="transmembrane region" description="Helical" evidence="8">
    <location>
        <begin position="372"/>
        <end position="394"/>
    </location>
</feature>
<dbReference type="InterPro" id="IPR057244">
    <property type="entry name" value="GAIN_B"/>
</dbReference>
<dbReference type="GO" id="GO:0007166">
    <property type="term" value="P:cell surface receptor signaling pathway"/>
    <property type="evidence" value="ECO:0007669"/>
    <property type="project" value="InterPro"/>
</dbReference>
<dbReference type="InterPro" id="IPR000203">
    <property type="entry name" value="GPS"/>
</dbReference>
<comment type="subcellular location">
    <subcellularLocation>
        <location evidence="1">Membrane</location>
        <topology evidence="1">Multi-pass membrane protein</topology>
    </subcellularLocation>
</comment>
<feature type="domain" description="GAIN-B" evidence="9">
    <location>
        <begin position="179"/>
        <end position="332"/>
    </location>
</feature>
<dbReference type="Ensembl" id="ENSMAMT00000009325.2">
    <property type="protein sequence ID" value="ENSMAMP00000009086.2"/>
    <property type="gene ID" value="ENSMAMG00000006125.2"/>
</dbReference>
<evidence type="ECO:0000256" key="1">
    <source>
        <dbReference type="ARBA" id="ARBA00004141"/>
    </source>
</evidence>
<evidence type="ECO:0000256" key="2">
    <source>
        <dbReference type="ARBA" id="ARBA00007343"/>
    </source>
</evidence>
<keyword evidence="12" id="KW-1185">Reference proteome</keyword>
<keyword evidence="4 8" id="KW-1133">Transmembrane helix</keyword>
<sequence>MQVDKCSQISFQTNIQWCIHSARNPSGTSQTKGEVWHWNESATAVLYVLHVLRSKSASFFLDFECQNYTVYGYGKDSDRVDGPCAPGMVGQKTAVCRNKQWQETEDNCVLKPIQDLFEQSKVACFCILHPVVISLNFKQVTTNQMSSINSNDNSQSSNNSANNKSVSSQFLQSLENITRRLINSSADINTSSVLLKKTAFNNTFNASFDSSVEIKIPEAYGGEKFITVITFKSMDNVLPARDQTNSTLEVINGRVVLVQSSGSIKNISLTFNTINNNLEDPQCVFWNFSLFTGLGGWDDGGCELVSKTNETVTCTCDHLTSFSILMSPNSPDDPVLKYITYVGVGISIGSLVICLIIEAVIWRKIRRNNTSYLRHVSIVNIAVSLLIADIWFIVGAAISDGKEKPLPACTAVTFFIHFFYLALFFWMLASGLLLLYRTVSVFDVGLSKKSMLAIGFSLGYGAPLIIVIITISVTAHKLTYIRQDGGCWLDWDKSKALLAFVIPALMIVLINLIILLVVLYKMLRRRAVVDTAQAAERHALVVIARTLAVLTPLFGLTWGLGVGTMAVPYNRGTHISFAFFNSLQGFFILVFGTLLDKKVRMSTSKCNLHGIFYLYWIDNVNMLF</sequence>
<dbReference type="InParanoid" id="A0A3Q3LGY5"/>
<feature type="transmembrane region" description="Helical" evidence="8">
    <location>
        <begin position="496"/>
        <end position="520"/>
    </location>
</feature>
<protein>
    <submittedName>
        <fullName evidence="11">Adhesion G protein-coupled receptor F11</fullName>
    </submittedName>
</protein>
<feature type="transmembrane region" description="Helical" evidence="8">
    <location>
        <begin position="414"/>
        <end position="439"/>
    </location>
</feature>
<dbReference type="FunFam" id="1.20.1070.10:FF:000058">
    <property type="entry name" value="Adhesion G protein-coupled receptor F5"/>
    <property type="match status" value="1"/>
</dbReference>
<feature type="transmembrane region" description="Helical" evidence="8">
    <location>
        <begin position="540"/>
        <end position="561"/>
    </location>
</feature>
<dbReference type="GO" id="GO:0004930">
    <property type="term" value="F:G protein-coupled receptor activity"/>
    <property type="evidence" value="ECO:0007669"/>
    <property type="project" value="InterPro"/>
</dbReference>
<dbReference type="GeneTree" id="ENSGT00940000161228"/>
<evidence type="ECO:0000256" key="3">
    <source>
        <dbReference type="ARBA" id="ARBA00022692"/>
    </source>
</evidence>
<name>A0A3Q3LGY5_9TELE</name>
<evidence type="ECO:0000313" key="11">
    <source>
        <dbReference type="Ensembl" id="ENSMAMP00000009086.2"/>
    </source>
</evidence>
<evidence type="ECO:0000256" key="6">
    <source>
        <dbReference type="ARBA" id="ARBA00023157"/>
    </source>
</evidence>
<keyword evidence="5 8" id="KW-0472">Membrane</keyword>
<keyword evidence="7" id="KW-0325">Glycoprotein</keyword>
<reference evidence="11" key="1">
    <citation type="submission" date="2025-08" db="UniProtKB">
        <authorList>
            <consortium name="Ensembl"/>
        </authorList>
    </citation>
    <scope>IDENTIFICATION</scope>
</reference>
<organism evidence="11 12">
    <name type="scientific">Mastacembelus armatus</name>
    <name type="common">zig-zag eel</name>
    <dbReference type="NCBI Taxonomy" id="205130"/>
    <lineage>
        <taxon>Eukaryota</taxon>
        <taxon>Metazoa</taxon>
        <taxon>Chordata</taxon>
        <taxon>Craniata</taxon>
        <taxon>Vertebrata</taxon>
        <taxon>Euteleostomi</taxon>
        <taxon>Actinopterygii</taxon>
        <taxon>Neopterygii</taxon>
        <taxon>Teleostei</taxon>
        <taxon>Neoteleostei</taxon>
        <taxon>Acanthomorphata</taxon>
        <taxon>Anabantaria</taxon>
        <taxon>Synbranchiformes</taxon>
        <taxon>Mastacembelidae</taxon>
        <taxon>Mastacembelus</taxon>
    </lineage>
</organism>
<reference evidence="11" key="2">
    <citation type="submission" date="2025-09" db="UniProtKB">
        <authorList>
            <consortium name="Ensembl"/>
        </authorList>
    </citation>
    <scope>IDENTIFICATION</scope>
</reference>
<feature type="domain" description="G-protein coupled receptors family 2 profile 2" evidence="10">
    <location>
        <begin position="336"/>
        <end position="596"/>
    </location>
</feature>
<dbReference type="STRING" id="205130.ENSMAMP00000009086"/>
<dbReference type="Gene3D" id="2.60.220.50">
    <property type="match status" value="1"/>
</dbReference>
<dbReference type="SUPFAM" id="SSF81321">
    <property type="entry name" value="Family A G protein-coupled receptor-like"/>
    <property type="match status" value="1"/>
</dbReference>
<evidence type="ECO:0000256" key="5">
    <source>
        <dbReference type="ARBA" id="ARBA00023136"/>
    </source>
</evidence>
<dbReference type="PANTHER" id="PTHR45813">
    <property type="entry name" value="IG-LIKE DOMAIN-CONTAINING PROTEIN"/>
    <property type="match status" value="1"/>
</dbReference>
<feature type="transmembrane region" description="Helical" evidence="8">
    <location>
        <begin position="338"/>
        <end position="360"/>
    </location>
</feature>
<dbReference type="InterPro" id="IPR000832">
    <property type="entry name" value="GPCR_2_secretin-like"/>
</dbReference>
<dbReference type="GO" id="GO:0016020">
    <property type="term" value="C:membrane"/>
    <property type="evidence" value="ECO:0007669"/>
    <property type="project" value="UniProtKB-SubCell"/>
</dbReference>
<feature type="transmembrane region" description="Helical" evidence="8">
    <location>
        <begin position="451"/>
        <end position="476"/>
    </location>
</feature>
<evidence type="ECO:0000256" key="8">
    <source>
        <dbReference type="SAM" id="Phobius"/>
    </source>
</evidence>
<dbReference type="Pfam" id="PF00002">
    <property type="entry name" value="7tm_2"/>
    <property type="match status" value="1"/>
</dbReference>
<dbReference type="Gene3D" id="1.20.1070.10">
    <property type="entry name" value="Rhodopsin 7-helix transmembrane proteins"/>
    <property type="match status" value="1"/>
</dbReference>
<dbReference type="PROSITE" id="PS50261">
    <property type="entry name" value="G_PROTEIN_RECEP_F2_4"/>
    <property type="match status" value="1"/>
</dbReference>
<dbReference type="InterPro" id="IPR017981">
    <property type="entry name" value="GPCR_2-like_7TM"/>
</dbReference>
<dbReference type="GO" id="GO:0007189">
    <property type="term" value="P:adenylate cyclase-activating G protein-coupled receptor signaling pathway"/>
    <property type="evidence" value="ECO:0007669"/>
    <property type="project" value="TreeGrafter"/>
</dbReference>
<dbReference type="Pfam" id="PF01825">
    <property type="entry name" value="GPS"/>
    <property type="match status" value="1"/>
</dbReference>
<dbReference type="InterPro" id="IPR046338">
    <property type="entry name" value="GAIN_dom_sf"/>
</dbReference>
<feature type="transmembrane region" description="Helical" evidence="8">
    <location>
        <begin position="573"/>
        <end position="595"/>
    </location>
</feature>
<evidence type="ECO:0000259" key="10">
    <source>
        <dbReference type="PROSITE" id="PS50261"/>
    </source>
</evidence>
<accession>A0A3Q3LGY5</accession>
<dbReference type="Proteomes" id="UP000261640">
    <property type="component" value="Unplaced"/>
</dbReference>
<dbReference type="AlphaFoldDB" id="A0A3Q3LGY5"/>
<dbReference type="PANTHER" id="PTHR45813:SF4">
    <property type="entry name" value="ADHESION G PROTEIN-COUPLED RECEPTOR F5"/>
    <property type="match status" value="1"/>
</dbReference>
<evidence type="ECO:0000259" key="9">
    <source>
        <dbReference type="PROSITE" id="PS50221"/>
    </source>
</evidence>
<evidence type="ECO:0000313" key="12">
    <source>
        <dbReference type="Proteomes" id="UP000261640"/>
    </source>
</evidence>
<evidence type="ECO:0000256" key="7">
    <source>
        <dbReference type="ARBA" id="ARBA00023180"/>
    </source>
</evidence>
<dbReference type="InterPro" id="IPR051587">
    <property type="entry name" value="Adhesion_GPCR"/>
</dbReference>
<keyword evidence="3 8" id="KW-0812">Transmembrane</keyword>
<dbReference type="PRINTS" id="PR00249">
    <property type="entry name" value="GPCRSECRETIN"/>
</dbReference>
<dbReference type="SMART" id="SM00303">
    <property type="entry name" value="GPS"/>
    <property type="match status" value="1"/>
</dbReference>